<dbReference type="AlphaFoldDB" id="A0A2P1QR78"/>
<dbReference type="Proteomes" id="UP000033961">
    <property type="component" value="Chromosome I"/>
</dbReference>
<name>A0A2P1QR78_9LEPT</name>
<evidence type="ECO:0000313" key="1">
    <source>
        <dbReference type="EMBL" id="AVQ11237.1"/>
    </source>
</evidence>
<dbReference type="EMBL" id="CP027843">
    <property type="protein sequence ID" value="AVQ11237.1"/>
    <property type="molecule type" value="Genomic_DNA"/>
</dbReference>
<sequence>MKLGMLNVVVLGVLIYTAVNCSIGTQRDTCRSNLKKGDLYGPSDDSCQFISIINPLTAEGSLNPTEFDARKNLLLTVSMLNCVEYYQRLKECDKEENRYIPSIYSKE</sequence>
<protein>
    <submittedName>
        <fullName evidence="1">Uncharacterized protein</fullName>
    </submittedName>
</protein>
<proteinExistence type="predicted"/>
<organism evidence="1 2">
    <name type="scientific">Leptospira santarosai</name>
    <dbReference type="NCBI Taxonomy" id="28183"/>
    <lineage>
        <taxon>Bacteria</taxon>
        <taxon>Pseudomonadati</taxon>
        <taxon>Spirochaetota</taxon>
        <taxon>Spirochaetia</taxon>
        <taxon>Leptospirales</taxon>
        <taxon>Leptospiraceae</taxon>
        <taxon>Leptospira</taxon>
    </lineage>
</organism>
<evidence type="ECO:0000313" key="2">
    <source>
        <dbReference type="Proteomes" id="UP000033961"/>
    </source>
</evidence>
<accession>A0A2P1QR78</accession>
<reference evidence="1 2" key="1">
    <citation type="journal article" date="2015" name="Genome Announc.">
        <title>Draft Genome Sequences of Leptospira santarosai Strains U160, U164, and U233, Isolated from Asymptomatic Cattle.</title>
        <authorList>
            <person name="Kremer F.S."/>
            <person name="Eslabao M.R."/>
            <person name="Provisor M."/>
            <person name="Woloski R.D."/>
            <person name="Ramires O.V."/>
            <person name="Moreno L.Z."/>
            <person name="Moreno A.M."/>
            <person name="Hamond C."/>
            <person name="Lilenbaum W."/>
            <person name="Dellagostin O.A."/>
        </authorList>
    </citation>
    <scope>NUCLEOTIDE SEQUENCE [LARGE SCALE GENOMIC DNA]</scope>
    <source>
        <strain evidence="1 2">U160</strain>
    </source>
</reference>
<gene>
    <name evidence="1" type="ORF">XB16_0902</name>
</gene>